<dbReference type="InterPro" id="IPR014729">
    <property type="entry name" value="Rossmann-like_a/b/a_fold"/>
</dbReference>
<dbReference type="FunFam" id="2.30.30.280:FF:000001">
    <property type="entry name" value="tRNA-specific 2-thiouridylase MnmA"/>
    <property type="match status" value="1"/>
</dbReference>
<dbReference type="Gene3D" id="2.30.30.280">
    <property type="entry name" value="Adenine nucleotide alpha hydrolases-like domains"/>
    <property type="match status" value="1"/>
</dbReference>
<evidence type="ECO:0000256" key="8">
    <source>
        <dbReference type="ARBA" id="ARBA00022741"/>
    </source>
</evidence>
<dbReference type="GO" id="GO:0002143">
    <property type="term" value="P:tRNA wobble position uridine thiolation"/>
    <property type="evidence" value="ECO:0007669"/>
    <property type="project" value="TreeGrafter"/>
</dbReference>
<keyword evidence="10" id="KW-0694">RNA-binding</keyword>
<evidence type="ECO:0000256" key="1">
    <source>
        <dbReference type="ARBA" id="ARBA00003986"/>
    </source>
</evidence>
<dbReference type="Gene3D" id="3.40.50.620">
    <property type="entry name" value="HUPs"/>
    <property type="match status" value="1"/>
</dbReference>
<dbReference type="PANTHER" id="PTHR11933:SF5">
    <property type="entry name" value="MITOCHONDRIAL TRNA-SPECIFIC 2-THIOURIDYLASE 1"/>
    <property type="match status" value="1"/>
</dbReference>
<reference evidence="16 17" key="1">
    <citation type="submission" date="2025-04" db="UniProtKB">
        <authorList>
            <consortium name="RefSeq"/>
        </authorList>
    </citation>
    <scope>IDENTIFICATION</scope>
    <source>
        <tissue evidence="16 17">Entire body</tissue>
    </source>
</reference>
<dbReference type="FunFam" id="3.40.50.620:FF:000104">
    <property type="entry name" value="Mitochondrial tRNA-specific 2-thiouridylase 1"/>
    <property type="match status" value="1"/>
</dbReference>
<feature type="domain" description="tRNA-specific 2-thiouridylase MnmA-like C-terminal" evidence="13">
    <location>
        <begin position="287"/>
        <end position="363"/>
    </location>
</feature>
<dbReference type="Pfam" id="PF20259">
    <property type="entry name" value="tRNA_Me_trans_M"/>
    <property type="match status" value="1"/>
</dbReference>
<dbReference type="Pfam" id="PF20258">
    <property type="entry name" value="tRNA_Me_trans_C"/>
    <property type="match status" value="1"/>
</dbReference>
<evidence type="ECO:0000313" key="15">
    <source>
        <dbReference type="Proteomes" id="UP000192223"/>
    </source>
</evidence>
<dbReference type="InterPro" id="IPR023382">
    <property type="entry name" value="MnmA-like_central_sf"/>
</dbReference>
<sequence length="446" mass="51628">MFRKVVVGISGGVDSAVATLILKNKGFNVCALFMQNWDIKDEMGICTSDEDFKDASEVCKKLNVPIYYVNFVKEYWNEVFSYFLKEYESGYTPNPDILCNRFIKFNYFFHYAREYLHGDAIATGHYARTSFGSYLENYSDVKVKLLRPYDEMKDQTFFLSQVKQEALRHTMFPLGTLLKSEVKNIALQNGFQKVSRKKESMGICFIGNRNFQSFIAEYIEDKPGKFVNIENGETVGDHNGIHQWTIGQRAKIDGRSLPFFVARKDLDTNTIYVAERHNHSALQTELFFTDKPHWIYETPEELRRHDILSCRFTDQNMKEAVDCEVYEAERGLIVSLSREKRALAPGQFAVFYKNEECLGSARISSSGPSNFILHWLQRNNVVFIAHKLNIYKTTISGNCEINTENEYMQETKTNKYTTCKSSNNQIKENIQDNKISIVKLGIRHNC</sequence>
<dbReference type="GeneID" id="108742407"/>
<comment type="catalytic activity">
    <reaction evidence="12">
        <text>5-taurinomethyluridine(34) in tRNA + S-sulfanyl-L-cysteinyl-[protein] + AH2 + ATP = 5-taurinomethyl-2-thiouridine(34) in tRNA + L-cysteinyl-[protein] + A + AMP + diphosphate + H(+)</text>
        <dbReference type="Rhea" id="RHEA:47040"/>
        <dbReference type="Rhea" id="RHEA-COMP:10131"/>
        <dbReference type="Rhea" id="RHEA-COMP:11726"/>
        <dbReference type="Rhea" id="RHEA-COMP:11732"/>
        <dbReference type="Rhea" id="RHEA-COMP:11733"/>
        <dbReference type="ChEBI" id="CHEBI:13193"/>
        <dbReference type="ChEBI" id="CHEBI:15378"/>
        <dbReference type="ChEBI" id="CHEBI:17499"/>
        <dbReference type="ChEBI" id="CHEBI:29950"/>
        <dbReference type="ChEBI" id="CHEBI:30616"/>
        <dbReference type="ChEBI" id="CHEBI:33019"/>
        <dbReference type="ChEBI" id="CHEBI:61963"/>
        <dbReference type="ChEBI" id="CHEBI:87171"/>
        <dbReference type="ChEBI" id="CHEBI:87172"/>
        <dbReference type="ChEBI" id="CHEBI:456215"/>
        <dbReference type="EC" id="2.8.1.14"/>
    </reaction>
</comment>
<dbReference type="GO" id="GO:0000049">
    <property type="term" value="F:tRNA binding"/>
    <property type="evidence" value="ECO:0007669"/>
    <property type="project" value="UniProtKB-KW"/>
</dbReference>
<dbReference type="RefSeq" id="XP_018333108.1">
    <property type="nucleotide sequence ID" value="XM_018477606.2"/>
</dbReference>
<proteinExistence type="inferred from homology"/>
<organism evidence="15 17">
    <name type="scientific">Agrilus planipennis</name>
    <name type="common">Emerald ash borer</name>
    <name type="synonym">Agrilus marcopoli</name>
    <dbReference type="NCBI Taxonomy" id="224129"/>
    <lineage>
        <taxon>Eukaryota</taxon>
        <taxon>Metazoa</taxon>
        <taxon>Ecdysozoa</taxon>
        <taxon>Arthropoda</taxon>
        <taxon>Hexapoda</taxon>
        <taxon>Insecta</taxon>
        <taxon>Pterygota</taxon>
        <taxon>Neoptera</taxon>
        <taxon>Endopterygota</taxon>
        <taxon>Coleoptera</taxon>
        <taxon>Polyphaga</taxon>
        <taxon>Elateriformia</taxon>
        <taxon>Buprestoidea</taxon>
        <taxon>Buprestidae</taxon>
        <taxon>Agrilinae</taxon>
        <taxon>Agrilus</taxon>
    </lineage>
</organism>
<evidence type="ECO:0000313" key="16">
    <source>
        <dbReference type="RefSeq" id="XP_018333108.1"/>
    </source>
</evidence>
<dbReference type="Proteomes" id="UP000192223">
    <property type="component" value="Unplaced"/>
</dbReference>
<comment type="subcellular location">
    <subcellularLocation>
        <location evidence="2">Mitochondrion</location>
    </subcellularLocation>
</comment>
<dbReference type="Gene3D" id="2.40.30.10">
    <property type="entry name" value="Translation factors"/>
    <property type="match status" value="1"/>
</dbReference>
<evidence type="ECO:0000256" key="3">
    <source>
        <dbReference type="ARBA" id="ARBA00006191"/>
    </source>
</evidence>
<gene>
    <name evidence="16 17" type="primary">LOC108742407</name>
</gene>
<dbReference type="SUPFAM" id="SSF52402">
    <property type="entry name" value="Adenine nucleotide alpha hydrolases-like"/>
    <property type="match status" value="1"/>
</dbReference>
<evidence type="ECO:0000256" key="2">
    <source>
        <dbReference type="ARBA" id="ARBA00004173"/>
    </source>
</evidence>
<dbReference type="CDD" id="cd01998">
    <property type="entry name" value="MnmA_TRMU-like"/>
    <property type="match status" value="1"/>
</dbReference>
<dbReference type="GO" id="GO:0005524">
    <property type="term" value="F:ATP binding"/>
    <property type="evidence" value="ECO:0007669"/>
    <property type="project" value="UniProtKB-KW"/>
</dbReference>
<dbReference type="InterPro" id="IPR046885">
    <property type="entry name" value="MnmA-like_C"/>
</dbReference>
<evidence type="ECO:0000256" key="4">
    <source>
        <dbReference type="ARBA" id="ARBA00011953"/>
    </source>
</evidence>
<dbReference type="HAMAP" id="MF_00144">
    <property type="entry name" value="tRNA_thiouridyl_MnmA"/>
    <property type="match status" value="1"/>
</dbReference>
<accession>A0A1W4XAP7</accession>
<dbReference type="NCBIfam" id="TIGR00420">
    <property type="entry name" value="trmU"/>
    <property type="match status" value="1"/>
</dbReference>
<dbReference type="GO" id="GO:0061708">
    <property type="term" value="F:tRNA-5-taurinomethyluridine 2-sulfurtransferase"/>
    <property type="evidence" value="ECO:0007669"/>
    <property type="project" value="UniProtKB-EC"/>
</dbReference>
<evidence type="ECO:0000256" key="12">
    <source>
        <dbReference type="ARBA" id="ARBA00049564"/>
    </source>
</evidence>
<keyword evidence="15" id="KW-1185">Reference proteome</keyword>
<dbReference type="InterPro" id="IPR046884">
    <property type="entry name" value="MnmA-like_central"/>
</dbReference>
<keyword evidence="7" id="KW-0819">tRNA processing</keyword>
<evidence type="ECO:0000256" key="5">
    <source>
        <dbReference type="ARBA" id="ARBA00022555"/>
    </source>
</evidence>
<keyword evidence="11" id="KW-1015">Disulfide bond</keyword>
<evidence type="ECO:0000256" key="10">
    <source>
        <dbReference type="ARBA" id="ARBA00022884"/>
    </source>
</evidence>
<dbReference type="AlphaFoldDB" id="A0A1W4XAP7"/>
<keyword evidence="9" id="KW-0067">ATP-binding</keyword>
<keyword evidence="5" id="KW-0820">tRNA-binding</keyword>
<dbReference type="EC" id="2.8.1.14" evidence="4"/>
<keyword evidence="6" id="KW-0808">Transferase</keyword>
<evidence type="ECO:0000259" key="14">
    <source>
        <dbReference type="Pfam" id="PF20259"/>
    </source>
</evidence>
<dbReference type="NCBIfam" id="NF001138">
    <property type="entry name" value="PRK00143.1"/>
    <property type="match status" value="1"/>
</dbReference>
<dbReference type="KEGG" id="apln:108742407"/>
<evidence type="ECO:0000256" key="11">
    <source>
        <dbReference type="ARBA" id="ARBA00023157"/>
    </source>
</evidence>
<dbReference type="Pfam" id="PF03054">
    <property type="entry name" value="tRNA_Me_trans"/>
    <property type="match status" value="1"/>
</dbReference>
<evidence type="ECO:0000313" key="17">
    <source>
        <dbReference type="RefSeq" id="XP_018333109.1"/>
    </source>
</evidence>
<evidence type="ECO:0000256" key="7">
    <source>
        <dbReference type="ARBA" id="ARBA00022694"/>
    </source>
</evidence>
<dbReference type="OrthoDB" id="3685at2759"/>
<dbReference type="STRING" id="224129.A0A1W4XAP7"/>
<dbReference type="GO" id="GO:0005739">
    <property type="term" value="C:mitochondrion"/>
    <property type="evidence" value="ECO:0007669"/>
    <property type="project" value="UniProtKB-SubCell"/>
</dbReference>
<feature type="domain" description="tRNA-specific 2-thiouridylase MnmA-like central" evidence="14">
    <location>
        <begin position="212"/>
        <end position="274"/>
    </location>
</feature>
<name>A0A1W4XAP7_AGRPL</name>
<keyword evidence="8" id="KW-0547">Nucleotide-binding</keyword>
<comment type="function">
    <text evidence="1">Catalyzes the 2-thiolation of uridine at the wobble position (U34) of mitochondrial tRNA(Lys), tRNA(Glu) and tRNA(Gln). Required for the formation of 5-taurinomethyl-2-thiouridine (tm5s2U) of mitochondrial tRNA(Lys), tRNA(Glu), and tRNA(Gln) at the wobble position. ATP is required to activate the C2 atom of the wobble base.</text>
</comment>
<evidence type="ECO:0000256" key="9">
    <source>
        <dbReference type="ARBA" id="ARBA00022840"/>
    </source>
</evidence>
<dbReference type="RefSeq" id="XP_018333109.1">
    <property type="nucleotide sequence ID" value="XM_018477607.2"/>
</dbReference>
<evidence type="ECO:0000256" key="6">
    <source>
        <dbReference type="ARBA" id="ARBA00022679"/>
    </source>
</evidence>
<comment type="similarity">
    <text evidence="3">Belongs to the MnmA/TRMU family.</text>
</comment>
<evidence type="ECO:0000259" key="13">
    <source>
        <dbReference type="Pfam" id="PF20258"/>
    </source>
</evidence>
<dbReference type="InterPro" id="IPR004506">
    <property type="entry name" value="MnmA-like"/>
</dbReference>
<protein>
    <recommendedName>
        <fullName evidence="4">tRNA-5-taurinomethyluridine 2-sulfurtransferase</fullName>
        <ecNumber evidence="4">2.8.1.14</ecNumber>
    </recommendedName>
</protein>
<dbReference type="PANTHER" id="PTHR11933">
    <property type="entry name" value="TRNA 5-METHYLAMINOMETHYL-2-THIOURIDYLATE -METHYLTRANSFERASE"/>
    <property type="match status" value="1"/>
</dbReference>